<dbReference type="PANTHER" id="PTHR46558">
    <property type="entry name" value="TRACRIPTIONAL REGULATORY PROTEIN-RELATED-RELATED"/>
    <property type="match status" value="1"/>
</dbReference>
<dbReference type="InterPro" id="IPR010982">
    <property type="entry name" value="Lambda_DNA-bd_dom_sf"/>
</dbReference>
<keyword evidence="2" id="KW-0472">Membrane</keyword>
<name>A0ABR7ESU4_9FIRM</name>
<dbReference type="RefSeq" id="WP_158570014.1">
    <property type="nucleotide sequence ID" value="NZ_JACOOY010000001.1"/>
</dbReference>
<reference evidence="4 5" key="1">
    <citation type="submission" date="2020-08" db="EMBL/GenBank/DDBJ databases">
        <title>Genome public.</title>
        <authorList>
            <person name="Liu C."/>
            <person name="Sun Q."/>
        </authorList>
    </citation>
    <scope>NUCLEOTIDE SEQUENCE [LARGE SCALE GENOMIC DNA]</scope>
    <source>
        <strain evidence="4 5">NSJ-36</strain>
    </source>
</reference>
<evidence type="ECO:0000256" key="1">
    <source>
        <dbReference type="ARBA" id="ARBA00023125"/>
    </source>
</evidence>
<dbReference type="EMBL" id="JACOOY010000001">
    <property type="protein sequence ID" value="MBC5663754.1"/>
    <property type="molecule type" value="Genomic_DNA"/>
</dbReference>
<keyword evidence="2" id="KW-0812">Transmembrane</keyword>
<feature type="transmembrane region" description="Helical" evidence="2">
    <location>
        <begin position="137"/>
        <end position="155"/>
    </location>
</feature>
<dbReference type="Proteomes" id="UP000647235">
    <property type="component" value="Unassembled WGS sequence"/>
</dbReference>
<evidence type="ECO:0000256" key="2">
    <source>
        <dbReference type="SAM" id="Phobius"/>
    </source>
</evidence>
<dbReference type="PROSITE" id="PS50943">
    <property type="entry name" value="HTH_CROC1"/>
    <property type="match status" value="1"/>
</dbReference>
<dbReference type="SUPFAM" id="SSF47413">
    <property type="entry name" value="lambda repressor-like DNA-binding domains"/>
    <property type="match status" value="1"/>
</dbReference>
<dbReference type="Pfam" id="PF01381">
    <property type="entry name" value="HTH_3"/>
    <property type="match status" value="1"/>
</dbReference>
<dbReference type="CDD" id="cd00093">
    <property type="entry name" value="HTH_XRE"/>
    <property type="match status" value="1"/>
</dbReference>
<feature type="transmembrane region" description="Helical" evidence="2">
    <location>
        <begin position="98"/>
        <end position="117"/>
    </location>
</feature>
<feature type="transmembrane region" description="Helical" evidence="2">
    <location>
        <begin position="176"/>
        <end position="196"/>
    </location>
</feature>
<protein>
    <submittedName>
        <fullName evidence="4">Helix-turn-helix transcriptional regulator</fullName>
    </submittedName>
</protein>
<proteinExistence type="predicted"/>
<comment type="caution">
    <text evidence="4">The sequence shown here is derived from an EMBL/GenBank/DDBJ whole genome shotgun (WGS) entry which is preliminary data.</text>
</comment>
<sequence>MIDVRKTGKFIAQCRHEKNLTQKELGDRLNVTDRAVSKWENGRSFPDVNLIEEICRELDIEVSELLAGKKIEPEHYKEETEKMLMGTVRENTMHRFQLIIYLLMTLPYVLILLPILWGDPVWMLNVLFWPEGNVLLLKGRSILLIGLIIVFMWCGSYLERYLPEKNLRHSSKKVELFYATMGAAWMICSVGAGAVINGIKAGGIEGIAAAGIGTVITVRCSIIYFKRAIETARANKEKYEEENPEEK</sequence>
<accession>A0ABR7ESU4</accession>
<organism evidence="4 5">
    <name type="scientific">Dorea hominis</name>
    <dbReference type="NCBI Taxonomy" id="2763040"/>
    <lineage>
        <taxon>Bacteria</taxon>
        <taxon>Bacillati</taxon>
        <taxon>Bacillota</taxon>
        <taxon>Clostridia</taxon>
        <taxon>Lachnospirales</taxon>
        <taxon>Lachnospiraceae</taxon>
        <taxon>Dorea</taxon>
    </lineage>
</organism>
<feature type="transmembrane region" description="Helical" evidence="2">
    <location>
        <begin position="202"/>
        <end position="225"/>
    </location>
</feature>
<evidence type="ECO:0000259" key="3">
    <source>
        <dbReference type="PROSITE" id="PS50943"/>
    </source>
</evidence>
<keyword evidence="5" id="KW-1185">Reference proteome</keyword>
<evidence type="ECO:0000313" key="4">
    <source>
        <dbReference type="EMBL" id="MBC5663754.1"/>
    </source>
</evidence>
<dbReference type="InterPro" id="IPR001387">
    <property type="entry name" value="Cro/C1-type_HTH"/>
</dbReference>
<evidence type="ECO:0000313" key="5">
    <source>
        <dbReference type="Proteomes" id="UP000647235"/>
    </source>
</evidence>
<dbReference type="PANTHER" id="PTHR46558:SF11">
    <property type="entry name" value="HTH-TYPE TRANSCRIPTIONAL REGULATOR XRE"/>
    <property type="match status" value="1"/>
</dbReference>
<dbReference type="SMART" id="SM00530">
    <property type="entry name" value="HTH_XRE"/>
    <property type="match status" value="1"/>
</dbReference>
<dbReference type="Gene3D" id="1.10.260.40">
    <property type="entry name" value="lambda repressor-like DNA-binding domains"/>
    <property type="match status" value="1"/>
</dbReference>
<keyword evidence="1" id="KW-0238">DNA-binding</keyword>
<gene>
    <name evidence="4" type="ORF">H8S07_00425</name>
</gene>
<keyword evidence="2" id="KW-1133">Transmembrane helix</keyword>
<feature type="domain" description="HTH cro/C1-type" evidence="3">
    <location>
        <begin position="11"/>
        <end position="65"/>
    </location>
</feature>